<sequence length="156" mass="17418">MTNFVMSKWQQMHGSALGRWLFTKIVCMRAPYFASISPRFEVLDHNSATVYVKKRRRVTNHINTVHAIAMCNACELVAGVGMEANMPKHMRWIPKGMTVSYLAKSTGGVRVQGRFTIPEGNEAVDVPVQCDVVDDAGKLVMTAVVTMYLSPRKKAE</sequence>
<proteinExistence type="predicted"/>
<dbReference type="CDD" id="cd03443">
    <property type="entry name" value="PaaI_thioesterase"/>
    <property type="match status" value="1"/>
</dbReference>
<dbReference type="InterPro" id="IPR029069">
    <property type="entry name" value="HotDog_dom_sf"/>
</dbReference>
<dbReference type="SUPFAM" id="SSF54637">
    <property type="entry name" value="Thioesterase/thiol ester dehydrase-isomerase"/>
    <property type="match status" value="1"/>
</dbReference>
<accession>A0A4R6UXQ8</accession>
<dbReference type="RefSeq" id="WP_133590259.1">
    <property type="nucleotide sequence ID" value="NZ_CP037953.1"/>
</dbReference>
<evidence type="ECO:0000313" key="2">
    <source>
        <dbReference type="Proteomes" id="UP000295375"/>
    </source>
</evidence>
<comment type="caution">
    <text evidence="1">The sequence shown here is derived from an EMBL/GenBank/DDBJ whole genome shotgun (WGS) entry which is preliminary data.</text>
</comment>
<dbReference type="OrthoDB" id="793353at2"/>
<dbReference type="AlphaFoldDB" id="A0A4R6UXQ8"/>
<protein>
    <submittedName>
        <fullName evidence="1">Acyl-coenzyme A thioesterase PaaI-like protein</fullName>
    </submittedName>
</protein>
<dbReference type="EMBL" id="SNYM01000007">
    <property type="protein sequence ID" value="TDQ48394.1"/>
    <property type="molecule type" value="Genomic_DNA"/>
</dbReference>
<keyword evidence="2" id="KW-1185">Reference proteome</keyword>
<name>A0A4R6UXQ8_9GAMM</name>
<evidence type="ECO:0000313" key="1">
    <source>
        <dbReference type="EMBL" id="TDQ48394.1"/>
    </source>
</evidence>
<dbReference type="InterPro" id="IPR027961">
    <property type="entry name" value="DUF4442"/>
</dbReference>
<organism evidence="1 2">
    <name type="scientific">Permianibacter aggregans</name>
    <dbReference type="NCBI Taxonomy" id="1510150"/>
    <lineage>
        <taxon>Bacteria</taxon>
        <taxon>Pseudomonadati</taxon>
        <taxon>Pseudomonadota</taxon>
        <taxon>Gammaproteobacteria</taxon>
        <taxon>Pseudomonadales</taxon>
        <taxon>Pseudomonadaceae</taxon>
        <taxon>Permianibacter</taxon>
    </lineage>
</organism>
<dbReference type="Gene3D" id="3.10.129.10">
    <property type="entry name" value="Hotdog Thioesterase"/>
    <property type="match status" value="1"/>
</dbReference>
<dbReference type="Proteomes" id="UP000295375">
    <property type="component" value="Unassembled WGS sequence"/>
</dbReference>
<gene>
    <name evidence="1" type="ORF">EV696_107130</name>
</gene>
<reference evidence="1 2" key="1">
    <citation type="submission" date="2019-03" db="EMBL/GenBank/DDBJ databases">
        <title>Genomic Encyclopedia of Type Strains, Phase IV (KMG-IV): sequencing the most valuable type-strain genomes for metagenomic binning, comparative biology and taxonomic classification.</title>
        <authorList>
            <person name="Goeker M."/>
        </authorList>
    </citation>
    <scope>NUCLEOTIDE SEQUENCE [LARGE SCALE GENOMIC DNA]</scope>
    <source>
        <strain evidence="1 2">DSM 103792</strain>
    </source>
</reference>
<dbReference type="Pfam" id="PF14539">
    <property type="entry name" value="DUF4442"/>
    <property type="match status" value="1"/>
</dbReference>